<dbReference type="Proteomes" id="UP000422221">
    <property type="component" value="Unassembled WGS sequence"/>
</dbReference>
<feature type="chain" id="PRO_5029910786" evidence="8">
    <location>
        <begin position="20"/>
        <end position="865"/>
    </location>
</feature>
<sequence length="865" mass="99575">MNKLMIFILFACTYLSLNAQTKTVSTVREQMELVQKLHHVNFVYDSSLNLDIIYQGRSLLNLNLEVSLQELFGTTDIKWEVRNKYVLLKKRCKFTISGYVLQKNGEPLINATIRDVESKTGTLSNEYGFFSLTLLEGKHILRVTYIGFGEKVESVDLNNNIMLKVYLKEDYSLDEVLVVGDLNSPINTTQTGKVSFNAHDLRTEYALFSSPDVVKTLQSLPGVASGTEMLSGLYVHGGNNDENLFLLDGTPLYQVSHLGGLFSAFNTDIIKNIDFYKSGFPARYGGRLSSVVDVRTNDGDMTQYHGTFSMGLLDGRIQYEGPIIKNRTSFNIAMRRSWLEAYSAPVLHFRNKSNKDDKLTGKYAFHDINAKLTHYFSDISKVYISFYTGNDILKIDNNQTFNDYTGDADEELYRTKFNLQWGNVATAVHWNYQFSPKLFANFTGVYTRSRSSFNYEEEDKFLNAGEVTRLTYVERYNRSIIDDAGYRLEFDYRPGAGQHIRAGSNYLFHAFHPQSRMMKEYSGSEEQLDTTRNTNYYFYRGHEFTLFAEDDIALSRKWRLNAGIHYTLFKVADKTYHAVEPRAAIRYRLNEHAAIKVAYTEMNQFMHLLSSTYLNFPTDYWVPSTSHIHPMRSRQYAAGLYMRLPYHVNLSVEAFYKTMNHLLEYDGRNQLAPTIDNWESDVKRGKGKAYGLELALSRHVSKTSVNVSYTLSWSKRKFGDIYRGWYANKFDNRHKVNISVRHQLTQQIEAYAAWNYHSGNKITVPSQYIESPAIPGIDGKKPGQWVYEEPNNATLPAYHRLDLGVNFRKVTKRGLERIWNISIYNAYCRMNVLYAKVDDLSAGKFTSKATGVFPIIPSFSYTLKF</sequence>
<dbReference type="InterPro" id="IPR012910">
    <property type="entry name" value="Plug_dom"/>
</dbReference>
<dbReference type="Gene3D" id="2.60.40.1120">
    <property type="entry name" value="Carboxypeptidase-like, regulatory domain"/>
    <property type="match status" value="1"/>
</dbReference>
<comment type="caution">
    <text evidence="10">The sequence shown here is derived from an EMBL/GenBank/DDBJ whole genome shotgun (WGS) entry which is preliminary data.</text>
</comment>
<evidence type="ECO:0000256" key="4">
    <source>
        <dbReference type="ARBA" id="ARBA00022692"/>
    </source>
</evidence>
<evidence type="ECO:0000256" key="1">
    <source>
        <dbReference type="ARBA" id="ARBA00004571"/>
    </source>
</evidence>
<dbReference type="InterPro" id="IPR039426">
    <property type="entry name" value="TonB-dep_rcpt-like"/>
</dbReference>
<dbReference type="Gene3D" id="2.170.130.10">
    <property type="entry name" value="TonB-dependent receptor, plug domain"/>
    <property type="match status" value="1"/>
</dbReference>
<dbReference type="RefSeq" id="WP_130058314.1">
    <property type="nucleotide sequence ID" value="NZ_RCXT01000003.1"/>
</dbReference>
<proteinExistence type="predicted"/>
<dbReference type="SUPFAM" id="SSF56935">
    <property type="entry name" value="Porins"/>
    <property type="match status" value="1"/>
</dbReference>
<protein>
    <submittedName>
        <fullName evidence="10">TonB-dependent receptor</fullName>
    </submittedName>
</protein>
<dbReference type="Pfam" id="PF13715">
    <property type="entry name" value="CarbopepD_reg_2"/>
    <property type="match status" value="1"/>
</dbReference>
<evidence type="ECO:0000256" key="2">
    <source>
        <dbReference type="ARBA" id="ARBA00022448"/>
    </source>
</evidence>
<keyword evidence="10" id="KW-0675">Receptor</keyword>
<keyword evidence="7" id="KW-0998">Cell outer membrane</keyword>
<dbReference type="PANTHER" id="PTHR30069:SF29">
    <property type="entry name" value="HEMOGLOBIN AND HEMOGLOBIN-HAPTOGLOBIN-BINDING PROTEIN 1-RELATED"/>
    <property type="match status" value="1"/>
</dbReference>
<dbReference type="InterPro" id="IPR036942">
    <property type="entry name" value="Beta-barrel_TonB_sf"/>
</dbReference>
<gene>
    <name evidence="10" type="ORF">F3F73_12250</name>
</gene>
<keyword evidence="6" id="KW-0472">Membrane</keyword>
<feature type="domain" description="TonB-dependent receptor plug" evidence="9">
    <location>
        <begin position="212"/>
        <end position="287"/>
    </location>
</feature>
<dbReference type="GO" id="GO:0009279">
    <property type="term" value="C:cell outer membrane"/>
    <property type="evidence" value="ECO:0007669"/>
    <property type="project" value="UniProtKB-SubCell"/>
</dbReference>
<keyword evidence="3" id="KW-1134">Transmembrane beta strand</keyword>
<evidence type="ECO:0000256" key="5">
    <source>
        <dbReference type="ARBA" id="ARBA00022729"/>
    </source>
</evidence>
<keyword evidence="4" id="KW-0812">Transmembrane</keyword>
<dbReference type="EMBL" id="VWMK01000011">
    <property type="protein sequence ID" value="KAA3764619.1"/>
    <property type="molecule type" value="Genomic_DNA"/>
</dbReference>
<feature type="signal peptide" evidence="8">
    <location>
        <begin position="1"/>
        <end position="19"/>
    </location>
</feature>
<comment type="subcellular location">
    <subcellularLocation>
        <location evidence="1">Cell outer membrane</location>
        <topology evidence="1">Multi-pass membrane protein</topology>
    </subcellularLocation>
</comment>
<dbReference type="GO" id="GO:0044718">
    <property type="term" value="P:siderophore transmembrane transport"/>
    <property type="evidence" value="ECO:0007669"/>
    <property type="project" value="TreeGrafter"/>
</dbReference>
<evidence type="ECO:0000256" key="6">
    <source>
        <dbReference type="ARBA" id="ARBA00023136"/>
    </source>
</evidence>
<evidence type="ECO:0000259" key="9">
    <source>
        <dbReference type="Pfam" id="PF07715"/>
    </source>
</evidence>
<dbReference type="InterPro" id="IPR008969">
    <property type="entry name" value="CarboxyPept-like_regulatory"/>
</dbReference>
<dbReference type="Gene3D" id="2.40.170.20">
    <property type="entry name" value="TonB-dependent receptor, beta-barrel domain"/>
    <property type="match status" value="1"/>
</dbReference>
<evidence type="ECO:0000313" key="11">
    <source>
        <dbReference type="Proteomes" id="UP000422221"/>
    </source>
</evidence>
<dbReference type="GO" id="GO:0015344">
    <property type="term" value="F:siderophore uptake transmembrane transporter activity"/>
    <property type="evidence" value="ECO:0007669"/>
    <property type="project" value="TreeGrafter"/>
</dbReference>
<evidence type="ECO:0000256" key="7">
    <source>
        <dbReference type="ARBA" id="ARBA00023237"/>
    </source>
</evidence>
<accession>A0A7J4XI91</accession>
<evidence type="ECO:0000256" key="3">
    <source>
        <dbReference type="ARBA" id="ARBA00022452"/>
    </source>
</evidence>
<reference evidence="10 11" key="1">
    <citation type="journal article" date="2019" name="Nat. Med.">
        <title>A library of human gut bacterial isolates paired with longitudinal multiomics data enables mechanistic microbiome research.</title>
        <authorList>
            <person name="Poyet M."/>
            <person name="Groussin M."/>
            <person name="Gibbons S.M."/>
            <person name="Avila-Pacheco J."/>
            <person name="Jiang X."/>
            <person name="Kearney S.M."/>
            <person name="Perrotta A.R."/>
            <person name="Berdy B."/>
            <person name="Zhao S."/>
            <person name="Lieberman T.D."/>
            <person name="Swanson P.K."/>
            <person name="Smith M."/>
            <person name="Roesemann S."/>
            <person name="Alexander J.E."/>
            <person name="Rich S.A."/>
            <person name="Livny J."/>
            <person name="Vlamakis H."/>
            <person name="Clish C."/>
            <person name="Bullock K."/>
            <person name="Deik A."/>
            <person name="Scott J."/>
            <person name="Pierce K.A."/>
            <person name="Xavier R.J."/>
            <person name="Alm E.J."/>
        </authorList>
    </citation>
    <scope>NUCLEOTIDE SEQUENCE [LARGE SCALE GENOMIC DNA]</scope>
    <source>
        <strain evidence="10 11">BIOML-A10</strain>
    </source>
</reference>
<name>A0A7J4XI91_9BACE</name>
<dbReference type="PANTHER" id="PTHR30069">
    <property type="entry name" value="TONB-DEPENDENT OUTER MEMBRANE RECEPTOR"/>
    <property type="match status" value="1"/>
</dbReference>
<dbReference type="InterPro" id="IPR037066">
    <property type="entry name" value="Plug_dom_sf"/>
</dbReference>
<dbReference type="AlphaFoldDB" id="A0A7J4XI91"/>
<keyword evidence="5 8" id="KW-0732">Signal</keyword>
<dbReference type="Pfam" id="PF07715">
    <property type="entry name" value="Plug"/>
    <property type="match status" value="1"/>
</dbReference>
<evidence type="ECO:0000313" key="10">
    <source>
        <dbReference type="EMBL" id="KAA3764619.1"/>
    </source>
</evidence>
<dbReference type="SUPFAM" id="SSF49464">
    <property type="entry name" value="Carboxypeptidase regulatory domain-like"/>
    <property type="match status" value="1"/>
</dbReference>
<organism evidence="10 11">
    <name type="scientific">Bacteroides salyersiae</name>
    <dbReference type="NCBI Taxonomy" id="291644"/>
    <lineage>
        <taxon>Bacteria</taxon>
        <taxon>Pseudomonadati</taxon>
        <taxon>Bacteroidota</taxon>
        <taxon>Bacteroidia</taxon>
        <taxon>Bacteroidales</taxon>
        <taxon>Bacteroidaceae</taxon>
        <taxon>Bacteroides</taxon>
    </lineage>
</organism>
<evidence type="ECO:0000256" key="8">
    <source>
        <dbReference type="SAM" id="SignalP"/>
    </source>
</evidence>
<keyword evidence="2" id="KW-0813">Transport</keyword>